<comment type="similarity">
    <text evidence="1">Belongs to the amidase family.</text>
</comment>
<dbReference type="EMBL" id="NIDN02000200">
    <property type="protein sequence ID" value="RLL94517.1"/>
    <property type="molecule type" value="Genomic_DNA"/>
</dbReference>
<feature type="active site" description="Charge relay system" evidence="3">
    <location>
        <position position="208"/>
    </location>
</feature>
<evidence type="ECO:0000256" key="1">
    <source>
        <dbReference type="ARBA" id="ARBA00009199"/>
    </source>
</evidence>
<feature type="binding site" evidence="4">
    <location>
        <position position="208"/>
    </location>
    <ligand>
        <name>substrate</name>
    </ligand>
</feature>
<dbReference type="PIRSF" id="PIRSF001221">
    <property type="entry name" value="Amidase_fungi"/>
    <property type="match status" value="1"/>
</dbReference>
<organism evidence="6 7">
    <name type="scientific">Aspergillus turcosus</name>
    <dbReference type="NCBI Taxonomy" id="1245748"/>
    <lineage>
        <taxon>Eukaryota</taxon>
        <taxon>Fungi</taxon>
        <taxon>Dikarya</taxon>
        <taxon>Ascomycota</taxon>
        <taxon>Pezizomycotina</taxon>
        <taxon>Eurotiomycetes</taxon>
        <taxon>Eurotiomycetidae</taxon>
        <taxon>Eurotiales</taxon>
        <taxon>Aspergillaceae</taxon>
        <taxon>Aspergillus</taxon>
        <taxon>Aspergillus subgen. Fumigati</taxon>
    </lineage>
</organism>
<evidence type="ECO:0000256" key="3">
    <source>
        <dbReference type="PIRSR" id="PIRSR001221-1"/>
    </source>
</evidence>
<accession>A0A3R7F2W6</accession>
<reference evidence="6 7" key="1">
    <citation type="submission" date="2018-08" db="EMBL/GenBank/DDBJ databases">
        <title>Draft genome sequences of two Aspergillus turcosus clinical strains isolated from bronchoalveolar lavage fluid: one azole-susceptible and the other azole-resistant.</title>
        <authorList>
            <person name="Parent-Michaud M."/>
            <person name="Dufresne P.J."/>
            <person name="Fournier E."/>
            <person name="Martineau C."/>
            <person name="Moreira S."/>
            <person name="Perkins V."/>
            <person name="De Repentigny L."/>
            <person name="Dufresne S.F."/>
        </authorList>
    </citation>
    <scope>NUCLEOTIDE SEQUENCE [LARGE SCALE GENOMIC DNA]</scope>
    <source>
        <strain evidence="6">HMR AF 1038</strain>
    </source>
</reference>
<evidence type="ECO:0000313" key="6">
    <source>
        <dbReference type="EMBL" id="RLL94517.1"/>
    </source>
</evidence>
<dbReference type="OrthoDB" id="6428749at2759"/>
<dbReference type="Gene3D" id="3.90.1300.10">
    <property type="entry name" value="Amidase signature (AS) domain"/>
    <property type="match status" value="1"/>
</dbReference>
<name>A0A3R7F2W6_9EURO</name>
<dbReference type="AlphaFoldDB" id="A0A3R7F2W6"/>
<feature type="domain" description="Amidase" evidence="5">
    <location>
        <begin position="78"/>
        <end position="532"/>
    </location>
</feature>
<dbReference type="GO" id="GO:0016787">
    <property type="term" value="F:hydrolase activity"/>
    <property type="evidence" value="ECO:0007669"/>
    <property type="project" value="UniProtKB-KW"/>
</dbReference>
<feature type="active site" description="Charge relay system" evidence="3">
    <location>
        <position position="133"/>
    </location>
</feature>
<gene>
    <name evidence="6" type="ORF">CFD26_102890</name>
</gene>
<keyword evidence="7" id="KW-1185">Reference proteome</keyword>
<proteinExistence type="inferred from homology"/>
<evidence type="ECO:0000256" key="4">
    <source>
        <dbReference type="PIRSR" id="PIRSR001221-2"/>
    </source>
</evidence>
<dbReference type="SUPFAM" id="SSF75304">
    <property type="entry name" value="Amidase signature (AS) enzymes"/>
    <property type="match status" value="1"/>
</dbReference>
<feature type="active site" description="Acyl-ester intermediate" evidence="3">
    <location>
        <position position="232"/>
    </location>
</feature>
<keyword evidence="2" id="KW-0378">Hydrolase</keyword>
<dbReference type="PANTHER" id="PTHR46072:SF2">
    <property type="entry name" value="AMIDASE (EUROFUNG)"/>
    <property type="match status" value="1"/>
</dbReference>
<dbReference type="InterPro" id="IPR036928">
    <property type="entry name" value="AS_sf"/>
</dbReference>
<dbReference type="Pfam" id="PF01425">
    <property type="entry name" value="Amidase"/>
    <property type="match status" value="1"/>
</dbReference>
<feature type="binding site" evidence="4">
    <location>
        <begin position="229"/>
        <end position="232"/>
    </location>
    <ligand>
        <name>substrate</name>
    </ligand>
</feature>
<evidence type="ECO:0000313" key="7">
    <source>
        <dbReference type="Proteomes" id="UP000215289"/>
    </source>
</evidence>
<evidence type="ECO:0000256" key="2">
    <source>
        <dbReference type="ARBA" id="ARBA00022801"/>
    </source>
</evidence>
<protein>
    <recommendedName>
        <fullName evidence="5">Amidase domain-containing protein</fullName>
    </recommendedName>
</protein>
<dbReference type="InterPro" id="IPR023631">
    <property type="entry name" value="Amidase_dom"/>
</dbReference>
<sequence>MGSVQTWEQTVAQKRALRDRALELYITSDIGQRPPRIHNVHHRTCIHSDSTIQEITDIDSVPILLECLKRGQYTAEQVILAYIKRATIAHQLTNCLTEVVFEDALEQARRLDRLFREKGQLAGPLHGIPVTLKDQFNIKGVDTTLGYVGRSFAPATDDAVLVEMLKSMGAVIIGKTNLPQSIMWAETENPLWGLTVNPRNPLFTPGGSTGGEGALLALHGSVLGFGTDIGGSIRIPQSINGLYGFKPSSSRFPYYGVPVSTEGQEHVPSSIGPMTRDLSSLSYICRIFANAKPWTLDPKCVPLSWNEDTFQDTLSRPLVVGLILDDGVVKVHPPVERVLRELSAKLEAHGHEVVVWDASDHVAYIKLMDQYYTADGCEDIRRDVEVAGEPYIPHVEALINRGKAISVYEYWQLNKQKTALQKRYLDKWNAVRSPSGKPVDILLGPTMPHSAVPHRSVRWVGYTKIWNLLDYPAVTFPVDQVRADKDGLPDKLYRPRNELDEWNWGLYDPLTMDGHPINLQIIGKKLEEEKVLGAATVMEKIWGQQSTVAI</sequence>
<dbReference type="Proteomes" id="UP000215289">
    <property type="component" value="Unassembled WGS sequence"/>
</dbReference>
<feature type="binding site" evidence="4">
    <location>
        <position position="182"/>
    </location>
    <ligand>
        <name>substrate</name>
    </ligand>
</feature>
<comment type="caution">
    <text evidence="6">The sequence shown here is derived from an EMBL/GenBank/DDBJ whole genome shotgun (WGS) entry which is preliminary data.</text>
</comment>
<evidence type="ECO:0000259" key="5">
    <source>
        <dbReference type="Pfam" id="PF01425"/>
    </source>
</evidence>
<dbReference type="STRING" id="1245748.A0A3R7F2W6"/>
<dbReference type="PANTHER" id="PTHR46072">
    <property type="entry name" value="AMIDASE-RELATED-RELATED"/>
    <property type="match status" value="1"/>
</dbReference>